<dbReference type="InterPro" id="IPR042099">
    <property type="entry name" value="ANL_N_sf"/>
</dbReference>
<name>A0ABW5VFG2_9FLAO</name>
<gene>
    <name evidence="4" type="ORF">ACFS1K_07995</name>
</gene>
<dbReference type="PANTHER" id="PTHR43201:SF5">
    <property type="entry name" value="MEDIUM-CHAIN ACYL-COA LIGASE ACSF2, MITOCHONDRIAL"/>
    <property type="match status" value="1"/>
</dbReference>
<comment type="similarity">
    <text evidence="1">Belongs to the ATP-dependent AMP-binding enzyme family.</text>
</comment>
<evidence type="ECO:0000256" key="2">
    <source>
        <dbReference type="ARBA" id="ARBA00022598"/>
    </source>
</evidence>
<protein>
    <submittedName>
        <fullName evidence="4">AMP-binding protein</fullName>
    </submittedName>
</protein>
<dbReference type="InterPro" id="IPR045851">
    <property type="entry name" value="AMP-bd_C_sf"/>
</dbReference>
<dbReference type="Gene3D" id="3.30.300.30">
    <property type="match status" value="1"/>
</dbReference>
<feature type="domain" description="AMP-dependent synthetase/ligase" evidence="3">
    <location>
        <begin position="60"/>
        <end position="202"/>
    </location>
</feature>
<evidence type="ECO:0000259" key="3">
    <source>
        <dbReference type="Pfam" id="PF00501"/>
    </source>
</evidence>
<keyword evidence="2" id="KW-0436">Ligase</keyword>
<comment type="caution">
    <text evidence="4">The sequence shown here is derived from an EMBL/GenBank/DDBJ whole genome shotgun (WGS) entry which is preliminary data.</text>
</comment>
<reference evidence="5" key="1">
    <citation type="journal article" date="2019" name="Int. J. Syst. Evol. Microbiol.">
        <title>The Global Catalogue of Microorganisms (GCM) 10K type strain sequencing project: providing services to taxonomists for standard genome sequencing and annotation.</title>
        <authorList>
            <consortium name="The Broad Institute Genomics Platform"/>
            <consortium name="The Broad Institute Genome Sequencing Center for Infectious Disease"/>
            <person name="Wu L."/>
            <person name="Ma J."/>
        </authorList>
    </citation>
    <scope>NUCLEOTIDE SEQUENCE [LARGE SCALE GENOMIC DNA]</scope>
    <source>
        <strain evidence="5">KCTC 52924</strain>
    </source>
</reference>
<organism evidence="4 5">
    <name type="scientific">Arenibacter antarcticus</name>
    <dbReference type="NCBI Taxonomy" id="2040469"/>
    <lineage>
        <taxon>Bacteria</taxon>
        <taxon>Pseudomonadati</taxon>
        <taxon>Bacteroidota</taxon>
        <taxon>Flavobacteriia</taxon>
        <taxon>Flavobacteriales</taxon>
        <taxon>Flavobacteriaceae</taxon>
        <taxon>Arenibacter</taxon>
    </lineage>
</organism>
<dbReference type="InterPro" id="IPR000873">
    <property type="entry name" value="AMP-dep_synth/lig_dom"/>
</dbReference>
<accession>A0ABW5VFG2</accession>
<dbReference type="Gene3D" id="3.40.50.12780">
    <property type="entry name" value="N-terminal domain of ligase-like"/>
    <property type="match status" value="1"/>
</dbReference>
<dbReference type="Proteomes" id="UP001597532">
    <property type="component" value="Unassembled WGS sequence"/>
</dbReference>
<dbReference type="EMBL" id="JBHUOK010000029">
    <property type="protein sequence ID" value="MFD2789697.1"/>
    <property type="molecule type" value="Genomic_DNA"/>
</dbReference>
<sequence>MDLNYNTIHPKFKFNGNYYGFKDLQEQAYCLVKEGEGYEIAIGDFLLDWLDGSDVVKVNTSGSTGIPKIITLQKKHMVNSALATGTFFNMREGTKALHCLPTTFIAGKMMLVRAIVLGWELQCVAPNSHPLQSVKDYYDFGAMVPLQIENSLSCIGQIGTVIVGGAPMSAALKRNVALLPVNVFETYGMTETITHIAVKKVIHKQSSDNETDGGVAFIALPKVYFSTDERGCLVINASHISDVEVVTNDVVRLHSDTEFEWLGRFDNVVNSGGIKLIPEQIESKLLALLTSRFFVAGIVDATLGHKLILVVEGLDDSSQLQKDIQTLTSLDKYEIPKEIYTIPKFMETGSGKVNRGETLRALELN</sequence>
<evidence type="ECO:0000313" key="4">
    <source>
        <dbReference type="EMBL" id="MFD2789697.1"/>
    </source>
</evidence>
<dbReference type="Pfam" id="PF00501">
    <property type="entry name" value="AMP-binding"/>
    <property type="match status" value="1"/>
</dbReference>
<evidence type="ECO:0000313" key="5">
    <source>
        <dbReference type="Proteomes" id="UP001597532"/>
    </source>
</evidence>
<keyword evidence="5" id="KW-1185">Reference proteome</keyword>
<dbReference type="SUPFAM" id="SSF56801">
    <property type="entry name" value="Acetyl-CoA synthetase-like"/>
    <property type="match status" value="1"/>
</dbReference>
<dbReference type="PANTHER" id="PTHR43201">
    <property type="entry name" value="ACYL-COA SYNTHETASE"/>
    <property type="match status" value="1"/>
</dbReference>
<evidence type="ECO:0000256" key="1">
    <source>
        <dbReference type="ARBA" id="ARBA00006432"/>
    </source>
</evidence>
<dbReference type="RefSeq" id="WP_251807875.1">
    <property type="nucleotide sequence ID" value="NZ_CP166679.1"/>
</dbReference>
<proteinExistence type="inferred from homology"/>